<proteinExistence type="predicted"/>
<evidence type="ECO:0000259" key="1">
    <source>
        <dbReference type="PROSITE" id="PS50943"/>
    </source>
</evidence>
<evidence type="ECO:0000313" key="2">
    <source>
        <dbReference type="EMBL" id="GAA0987951.1"/>
    </source>
</evidence>
<organism evidence="2 3">
    <name type="scientific">Streptomyces rhizosphaericus</name>
    <dbReference type="NCBI Taxonomy" id="114699"/>
    <lineage>
        <taxon>Bacteria</taxon>
        <taxon>Bacillati</taxon>
        <taxon>Actinomycetota</taxon>
        <taxon>Actinomycetes</taxon>
        <taxon>Kitasatosporales</taxon>
        <taxon>Streptomycetaceae</taxon>
        <taxon>Streptomyces</taxon>
        <taxon>Streptomyces violaceusniger group</taxon>
    </lineage>
</organism>
<gene>
    <name evidence="2" type="ORF">GCM10009576_058780</name>
</gene>
<evidence type="ECO:0000313" key="3">
    <source>
        <dbReference type="Proteomes" id="UP001500033"/>
    </source>
</evidence>
<dbReference type="InterPro" id="IPR001387">
    <property type="entry name" value="Cro/C1-type_HTH"/>
</dbReference>
<sequence>MAGSAGNTGNNEPESSDSLKAFGAIVKVFRERAGLTQEELAPLLQYSVQTLASIEQGRRFPQTEFVERAEDVLDAFGVLRAAARHLARRPGLAAWFRQWAGLEEQAVTLCTYECRVVPGLLQTEAYARAVILSVPPPPNEEQVEQRVTARLARQQLLHRRPPIAFSFIIEEALLERHTGGVEVTKELIDHLLNWVELWNVELQIMSLRQSDHAGLDGPVQLLETPDNTWLAYIEGQRHSQLISDRKDVSVLLQRYAKMRSQALSPADSVGLLKRKRGAL</sequence>
<dbReference type="PROSITE" id="PS50943">
    <property type="entry name" value="HTH_CROC1"/>
    <property type="match status" value="1"/>
</dbReference>
<dbReference type="Pfam" id="PF19054">
    <property type="entry name" value="DUF5753"/>
    <property type="match status" value="1"/>
</dbReference>
<dbReference type="SUPFAM" id="SSF47413">
    <property type="entry name" value="lambda repressor-like DNA-binding domains"/>
    <property type="match status" value="1"/>
</dbReference>
<comment type="caution">
    <text evidence="2">The sequence shown here is derived from an EMBL/GenBank/DDBJ whole genome shotgun (WGS) entry which is preliminary data.</text>
</comment>
<dbReference type="CDD" id="cd00093">
    <property type="entry name" value="HTH_XRE"/>
    <property type="match status" value="1"/>
</dbReference>
<keyword evidence="3" id="KW-1185">Reference proteome</keyword>
<dbReference type="EMBL" id="BAAAIE010000041">
    <property type="protein sequence ID" value="GAA0987951.1"/>
    <property type="molecule type" value="Genomic_DNA"/>
</dbReference>
<reference evidence="3" key="1">
    <citation type="journal article" date="2019" name="Int. J. Syst. Evol. Microbiol.">
        <title>The Global Catalogue of Microorganisms (GCM) 10K type strain sequencing project: providing services to taxonomists for standard genome sequencing and annotation.</title>
        <authorList>
            <consortium name="The Broad Institute Genomics Platform"/>
            <consortium name="The Broad Institute Genome Sequencing Center for Infectious Disease"/>
            <person name="Wu L."/>
            <person name="Ma J."/>
        </authorList>
    </citation>
    <scope>NUCLEOTIDE SEQUENCE [LARGE SCALE GENOMIC DNA]</scope>
    <source>
        <strain evidence="3">JCM 11445</strain>
    </source>
</reference>
<dbReference type="InterPro" id="IPR043917">
    <property type="entry name" value="DUF5753"/>
</dbReference>
<protein>
    <submittedName>
        <fullName evidence="2">Helix-turn-helix transcriptional regulator</fullName>
    </submittedName>
</protein>
<feature type="domain" description="HTH cro/C1-type" evidence="1">
    <location>
        <begin position="26"/>
        <end position="79"/>
    </location>
</feature>
<dbReference type="InterPro" id="IPR010982">
    <property type="entry name" value="Lambda_DNA-bd_dom_sf"/>
</dbReference>
<dbReference type="Gene3D" id="1.10.260.40">
    <property type="entry name" value="lambda repressor-like DNA-binding domains"/>
    <property type="match status" value="1"/>
</dbReference>
<dbReference type="Pfam" id="PF13560">
    <property type="entry name" value="HTH_31"/>
    <property type="match status" value="1"/>
</dbReference>
<dbReference type="Proteomes" id="UP001500033">
    <property type="component" value="Unassembled WGS sequence"/>
</dbReference>
<accession>A0ABP4D143</accession>
<name>A0ABP4D143_9ACTN</name>
<dbReference type="SMART" id="SM00530">
    <property type="entry name" value="HTH_XRE"/>
    <property type="match status" value="1"/>
</dbReference>